<evidence type="ECO:0000313" key="7">
    <source>
        <dbReference type="Proteomes" id="UP001178507"/>
    </source>
</evidence>
<comment type="subcellular location">
    <subcellularLocation>
        <location evidence="1">Nucleus</location>
    </subcellularLocation>
</comment>
<name>A0AA36J7A6_9DINO</name>
<dbReference type="Pfam" id="PF05916">
    <property type="entry name" value="Sld5"/>
    <property type="match status" value="1"/>
</dbReference>
<evidence type="ECO:0000256" key="1">
    <source>
        <dbReference type="ARBA" id="ARBA00004123"/>
    </source>
</evidence>
<dbReference type="Pfam" id="PF22466">
    <property type="entry name" value="PSF3_N"/>
    <property type="match status" value="1"/>
</dbReference>
<dbReference type="InterPro" id="IPR021151">
    <property type="entry name" value="GINS_A"/>
</dbReference>
<dbReference type="GO" id="GO:0015631">
    <property type="term" value="F:tubulin binding"/>
    <property type="evidence" value="ECO:0007669"/>
    <property type="project" value="InterPro"/>
</dbReference>
<dbReference type="GO" id="GO:0000811">
    <property type="term" value="C:GINS complex"/>
    <property type="evidence" value="ECO:0007669"/>
    <property type="project" value="TreeGrafter"/>
</dbReference>
<evidence type="ECO:0000259" key="5">
    <source>
        <dbReference type="PROSITE" id="PS51203"/>
    </source>
</evidence>
<organism evidence="6 7">
    <name type="scientific">Effrenium voratum</name>
    <dbReference type="NCBI Taxonomy" id="2562239"/>
    <lineage>
        <taxon>Eukaryota</taxon>
        <taxon>Sar</taxon>
        <taxon>Alveolata</taxon>
        <taxon>Dinophyceae</taxon>
        <taxon>Suessiales</taxon>
        <taxon>Symbiodiniaceae</taxon>
        <taxon>Effrenium</taxon>
    </lineage>
</organism>
<keyword evidence="7" id="KW-1185">Reference proteome</keyword>
<dbReference type="CDD" id="cd11713">
    <property type="entry name" value="GINS_A_psf3"/>
    <property type="match status" value="1"/>
</dbReference>
<dbReference type="InterPro" id="IPR008978">
    <property type="entry name" value="HSP20-like_chaperone"/>
</dbReference>
<dbReference type="InterPro" id="IPR010492">
    <property type="entry name" value="GINS_Psf3"/>
</dbReference>
<comment type="similarity">
    <text evidence="2">Belongs to the GINS3/PSF3 family.</text>
</comment>
<dbReference type="CDD" id="cd21693">
    <property type="entry name" value="GINS_B_Psf3"/>
    <property type="match status" value="1"/>
</dbReference>
<accession>A0AA36J7A6</accession>
<dbReference type="SUPFAM" id="SSF160059">
    <property type="entry name" value="PriA/YqbF domain"/>
    <property type="match status" value="1"/>
</dbReference>
<dbReference type="InterPro" id="IPR038437">
    <property type="entry name" value="GINS_Psf3_sf"/>
</dbReference>
<dbReference type="Proteomes" id="UP001178507">
    <property type="component" value="Unassembled WGS sequence"/>
</dbReference>
<dbReference type="Pfam" id="PF04969">
    <property type="entry name" value="CS"/>
    <property type="match status" value="1"/>
</dbReference>
<dbReference type="EMBL" id="CAUJNA010003372">
    <property type="protein sequence ID" value="CAJ1400496.1"/>
    <property type="molecule type" value="Genomic_DNA"/>
</dbReference>
<gene>
    <name evidence="6" type="ORF">EVOR1521_LOCUS23822</name>
</gene>
<dbReference type="SUPFAM" id="SSF49764">
    <property type="entry name" value="HSP20-like chaperones"/>
    <property type="match status" value="1"/>
</dbReference>
<dbReference type="PANTHER" id="PTHR22768">
    <property type="entry name" value="DNA REPLICATION COMPLEX GINS PROTEIN PSF3"/>
    <property type="match status" value="1"/>
</dbReference>
<dbReference type="Gene3D" id="1.20.58.2050">
    <property type="match status" value="1"/>
</dbReference>
<dbReference type="Gene3D" id="2.60.40.790">
    <property type="match status" value="1"/>
</dbReference>
<evidence type="ECO:0000313" key="6">
    <source>
        <dbReference type="EMBL" id="CAJ1400496.1"/>
    </source>
</evidence>
<dbReference type="CDD" id="cd06468">
    <property type="entry name" value="p23_CacyBP"/>
    <property type="match status" value="1"/>
</dbReference>
<dbReference type="GO" id="GO:0044548">
    <property type="term" value="F:S100 protein binding"/>
    <property type="evidence" value="ECO:0007669"/>
    <property type="project" value="InterPro"/>
</dbReference>
<dbReference type="InterPro" id="IPR037893">
    <property type="entry name" value="CS_CacyBP"/>
</dbReference>
<feature type="domain" description="CS" evidence="5">
    <location>
        <begin position="247"/>
        <end position="341"/>
    </location>
</feature>
<protein>
    <recommendedName>
        <fullName evidence="5">CS domain-containing protein</fullName>
    </recommendedName>
</protein>
<reference evidence="6" key="1">
    <citation type="submission" date="2023-08" db="EMBL/GenBank/DDBJ databases">
        <authorList>
            <person name="Chen Y."/>
            <person name="Shah S."/>
            <person name="Dougan E. K."/>
            <person name="Thang M."/>
            <person name="Chan C."/>
        </authorList>
    </citation>
    <scope>NUCLEOTIDE SEQUENCE</scope>
</reference>
<dbReference type="InterPro" id="IPR007052">
    <property type="entry name" value="CS_dom"/>
</dbReference>
<dbReference type="PANTHER" id="PTHR22768:SF0">
    <property type="entry name" value="DNA REPLICATION COMPLEX GINS PROTEIN PSF3"/>
    <property type="match status" value="1"/>
</dbReference>
<dbReference type="InterPro" id="IPR036224">
    <property type="entry name" value="GINS_bundle-like_dom_sf"/>
</dbReference>
<dbReference type="SUPFAM" id="SSF158573">
    <property type="entry name" value="GINS helical bundle-like"/>
    <property type="match status" value="1"/>
</dbReference>
<evidence type="ECO:0000256" key="3">
    <source>
        <dbReference type="ARBA" id="ARBA00022705"/>
    </source>
</evidence>
<dbReference type="AlphaFoldDB" id="A0AA36J7A6"/>
<dbReference type="PROSITE" id="PS51203">
    <property type="entry name" value="CS"/>
    <property type="match status" value="1"/>
</dbReference>
<keyword evidence="4" id="KW-0539">Nucleus</keyword>
<sequence length="849" mass="94731">MSQPRDPALELRQSGGFQRLPREVLGGFFGEMGSAGALEHLAWIFWDVLEHEDMGWDKRASINSGLHDQRTGVQSFGEFGAMTCKVYAHVDVAGHPSFALPIQVGRPEETQFGTLKQALLDFARKSGDVDAEGEMAYEKLCFWNQDLCPIPDRSPVAAFAWEHNDFFLRPLPRNADGSAGALKASREKRGELSYYYAHNRDRGAFIAKPQATSQVERKPEPIKVPVETSTRFNPKQSPFGTDITKYETLSSYTWEDSDETVKVLVQMDGVGKLNPEQVRSSFGERSFELLVDGLQGRNLRFACYKTHGEMKPEECKHVVRANRVNLILRKAKDKDHWFDLFKKRAIGDDAWTRDLETEVEKPGEKALRAVEQHLINLGTELSHCSVAFSGLRLQGHMAGTVHISRGLQDEPNPALADPEVANYYLGLFMRKKLAGRSTRDQSEPSSAMPNGDYWDIDEILAEEQEVAIKSFHDIAGGGFLYPSSGAAKPRDLKEGAKVGVPFWLAQKLARRNCVEVALPAILDEAIRETLQSDPVVCRLGEKSRYYFEVGFKLAALRKDDQLREILLNAFMHRFRDLLGLTSSFGDPSRPDVTQPVQSQFLSSLTGLEEDFYKGAQEAESHFKRWAGSFSCYVMEASHVAEVSAAKRARLGACFTGRGCGWPGGSVGGAIEKLFYFLGPSPAMLALCPLMAEDDSQVFRTLLQPGSVVVVRGEACSCHLNPQLSEPCVLLEVDFFPEMKHSPVESASDRVPPPPDLQSWLLGRLKAIVDNDVQENVPEEWIKLARQTFMRSRPMKILEICHQLPSSHRCAWEGMAIGGFDCIVEIPKTKWDVDQPRAEPKSSTQSTRGG</sequence>
<keyword evidence="3" id="KW-0235">DNA replication</keyword>
<dbReference type="InterPro" id="IPR055221">
    <property type="entry name" value="PSF3_N"/>
</dbReference>
<proteinExistence type="inferred from homology"/>
<dbReference type="GO" id="GO:0031625">
    <property type="term" value="F:ubiquitin protein ligase binding"/>
    <property type="evidence" value="ECO:0007669"/>
    <property type="project" value="InterPro"/>
</dbReference>
<evidence type="ECO:0000256" key="2">
    <source>
        <dbReference type="ARBA" id="ARBA00006343"/>
    </source>
</evidence>
<evidence type="ECO:0000256" key="4">
    <source>
        <dbReference type="ARBA" id="ARBA00023242"/>
    </source>
</evidence>
<comment type="caution">
    <text evidence="6">The sequence shown here is derived from an EMBL/GenBank/DDBJ whole genome shotgun (WGS) entry which is preliminary data.</text>
</comment>
<dbReference type="GO" id="GO:1902975">
    <property type="term" value="P:mitotic DNA replication initiation"/>
    <property type="evidence" value="ECO:0007669"/>
    <property type="project" value="TreeGrafter"/>
</dbReference>